<evidence type="ECO:0000313" key="1">
    <source>
        <dbReference type="EMBL" id="RMR17081.1"/>
    </source>
</evidence>
<sequence>MTCKDCPSFLKIQMKVRCEVVGKGGLRKAGLVVRGVFEPGNRSILCEVTHRQRGRKSVLAQAFAGSITRKDRV</sequence>
<comment type="caution">
    <text evidence="1">The sequence shown here is derived from an EMBL/GenBank/DDBJ whole genome shotgun (WGS) entry which is preliminary data.</text>
</comment>
<proteinExistence type="predicted"/>
<organism evidence="1 2">
    <name type="scientific">Pseudomonas amygdali pv. ulmi</name>
    <dbReference type="NCBI Taxonomy" id="251720"/>
    <lineage>
        <taxon>Bacteria</taxon>
        <taxon>Pseudomonadati</taxon>
        <taxon>Pseudomonadota</taxon>
        <taxon>Gammaproteobacteria</taxon>
        <taxon>Pseudomonadales</taxon>
        <taxon>Pseudomonadaceae</taxon>
        <taxon>Pseudomonas</taxon>
        <taxon>Pseudomonas amygdali</taxon>
    </lineage>
</organism>
<dbReference type="Proteomes" id="UP000271097">
    <property type="component" value="Unassembled WGS sequence"/>
</dbReference>
<reference evidence="1 2" key="1">
    <citation type="submission" date="2018-08" db="EMBL/GenBank/DDBJ databases">
        <title>Recombination of ecologically and evolutionarily significant loci maintains genetic cohesion in the Pseudomonas syringae species complex.</title>
        <authorList>
            <person name="Dillon M."/>
            <person name="Thakur S."/>
            <person name="Almeida R.N.D."/>
            <person name="Weir B.S."/>
            <person name="Guttman D.S."/>
        </authorList>
    </citation>
    <scope>NUCLEOTIDE SEQUENCE [LARGE SCALE GENOMIC DNA]</scope>
    <source>
        <strain evidence="1 2">ICMP 5931</strain>
    </source>
</reference>
<dbReference type="AlphaFoldDB" id="A0A3M4SQA2"/>
<evidence type="ECO:0000313" key="2">
    <source>
        <dbReference type="Proteomes" id="UP000271097"/>
    </source>
</evidence>
<accession>A0A3M4SQA2</accession>
<protein>
    <submittedName>
        <fullName evidence="1">Uncharacterized protein</fullName>
    </submittedName>
</protein>
<name>A0A3M4SQA2_PSEA0</name>
<dbReference type="EMBL" id="RBRS01000223">
    <property type="protein sequence ID" value="RMR17081.1"/>
    <property type="molecule type" value="Genomic_DNA"/>
</dbReference>
<gene>
    <name evidence="1" type="ORF">ALP90_200054</name>
</gene>